<name>A0AAV6SDG3_SOLSE</name>
<protein>
    <submittedName>
        <fullName evidence="2">Uncharacterized protein</fullName>
    </submittedName>
</protein>
<keyword evidence="3" id="KW-1185">Reference proteome</keyword>
<evidence type="ECO:0000313" key="3">
    <source>
        <dbReference type="Proteomes" id="UP000693946"/>
    </source>
</evidence>
<evidence type="ECO:0000256" key="1">
    <source>
        <dbReference type="SAM" id="Phobius"/>
    </source>
</evidence>
<accession>A0AAV6SDG3</accession>
<dbReference type="AlphaFoldDB" id="A0AAV6SDG3"/>
<organism evidence="2 3">
    <name type="scientific">Solea senegalensis</name>
    <name type="common">Senegalese sole</name>
    <dbReference type="NCBI Taxonomy" id="28829"/>
    <lineage>
        <taxon>Eukaryota</taxon>
        <taxon>Metazoa</taxon>
        <taxon>Chordata</taxon>
        <taxon>Craniata</taxon>
        <taxon>Vertebrata</taxon>
        <taxon>Euteleostomi</taxon>
        <taxon>Actinopterygii</taxon>
        <taxon>Neopterygii</taxon>
        <taxon>Teleostei</taxon>
        <taxon>Neoteleostei</taxon>
        <taxon>Acanthomorphata</taxon>
        <taxon>Carangaria</taxon>
        <taxon>Pleuronectiformes</taxon>
        <taxon>Pleuronectoidei</taxon>
        <taxon>Soleidae</taxon>
        <taxon>Solea</taxon>
    </lineage>
</organism>
<gene>
    <name evidence="2" type="ORF">JOB18_008777</name>
</gene>
<dbReference type="Proteomes" id="UP000693946">
    <property type="component" value="Linkage Group LG13"/>
</dbReference>
<comment type="caution">
    <text evidence="2">The sequence shown here is derived from an EMBL/GenBank/DDBJ whole genome shotgun (WGS) entry which is preliminary data.</text>
</comment>
<keyword evidence="1" id="KW-1133">Transmembrane helix</keyword>
<sequence length="125" mass="14117">MLSCGDCASVPHTSTLQKTLNIHCEIFVLLHALFMFHVFVMKSKLRKRHPMCFLPSENKKIFFDSPCPSVSHSIDMICRESEGSSSQQEVVVSQGECRILNESWLLLCLDSVTVVSPVLIRLSVY</sequence>
<feature type="transmembrane region" description="Helical" evidence="1">
    <location>
        <begin position="20"/>
        <end position="41"/>
    </location>
</feature>
<dbReference type="EMBL" id="JAGKHQ010000005">
    <property type="protein sequence ID" value="KAG7515466.1"/>
    <property type="molecule type" value="Genomic_DNA"/>
</dbReference>
<keyword evidence="1" id="KW-0472">Membrane</keyword>
<proteinExistence type="predicted"/>
<evidence type="ECO:0000313" key="2">
    <source>
        <dbReference type="EMBL" id="KAG7515466.1"/>
    </source>
</evidence>
<keyword evidence="1" id="KW-0812">Transmembrane</keyword>
<reference evidence="2 3" key="1">
    <citation type="journal article" date="2021" name="Sci. Rep.">
        <title>Chromosome anchoring in Senegalese sole (Solea senegalensis) reveals sex-associated markers and genome rearrangements in flatfish.</title>
        <authorList>
            <person name="Guerrero-Cozar I."/>
            <person name="Gomez-Garrido J."/>
            <person name="Berbel C."/>
            <person name="Martinez-Blanch J.F."/>
            <person name="Alioto T."/>
            <person name="Claros M.G."/>
            <person name="Gagnaire P.A."/>
            <person name="Manchado M."/>
        </authorList>
    </citation>
    <scope>NUCLEOTIDE SEQUENCE [LARGE SCALE GENOMIC DNA]</scope>
    <source>
        <strain evidence="2">Sse05_10M</strain>
    </source>
</reference>